<keyword evidence="3" id="KW-1185">Reference proteome</keyword>
<comment type="caution">
    <text evidence="2">The sequence shown here is derived from an EMBL/GenBank/DDBJ whole genome shotgun (WGS) entry which is preliminary data.</text>
</comment>
<dbReference type="EMBL" id="BLIR01000003">
    <property type="protein sequence ID" value="GFE41468.1"/>
    <property type="molecule type" value="Genomic_DNA"/>
</dbReference>
<feature type="compositionally biased region" description="Basic residues" evidence="1">
    <location>
        <begin position="73"/>
        <end position="82"/>
    </location>
</feature>
<reference evidence="2 3" key="1">
    <citation type="submission" date="2019-12" db="EMBL/GenBank/DDBJ databases">
        <title>Whole genome shotgun sequence of Streptomyces tubercidicus NBRC 13090.</title>
        <authorList>
            <person name="Ichikawa N."/>
            <person name="Kimura A."/>
            <person name="Kitahashi Y."/>
            <person name="Komaki H."/>
            <person name="Tamura T."/>
        </authorList>
    </citation>
    <scope>NUCLEOTIDE SEQUENCE [LARGE SCALE GENOMIC DNA]</scope>
    <source>
        <strain evidence="2 3">NBRC 13090</strain>
    </source>
</reference>
<protein>
    <submittedName>
        <fullName evidence="2">Uncharacterized protein</fullName>
    </submittedName>
</protein>
<accession>A0A640UZ55</accession>
<evidence type="ECO:0000313" key="2">
    <source>
        <dbReference type="EMBL" id="GFE41468.1"/>
    </source>
</evidence>
<proteinExistence type="predicted"/>
<name>A0A640UZ55_9ACTN</name>
<feature type="region of interest" description="Disordered" evidence="1">
    <location>
        <begin position="1"/>
        <end position="82"/>
    </location>
</feature>
<evidence type="ECO:0000313" key="3">
    <source>
        <dbReference type="Proteomes" id="UP000431826"/>
    </source>
</evidence>
<gene>
    <name evidence="2" type="ORF">Stube_61410</name>
</gene>
<dbReference type="Proteomes" id="UP000431826">
    <property type="component" value="Unassembled WGS sequence"/>
</dbReference>
<dbReference type="AlphaFoldDB" id="A0A640UZ55"/>
<sequence length="82" mass="8620">MREGGLGQIDFGGDPLQPRRIGKGTGVEQHDSRGVAGERTLTEGVDDTNPHARESRAIAKPQAKANSGEVAGKRMRTGTHSG</sequence>
<evidence type="ECO:0000256" key="1">
    <source>
        <dbReference type="SAM" id="MobiDB-lite"/>
    </source>
</evidence>
<feature type="compositionally biased region" description="Basic and acidic residues" evidence="1">
    <location>
        <begin position="48"/>
        <end position="57"/>
    </location>
</feature>
<organism evidence="2 3">
    <name type="scientific">Streptomyces tubercidicus</name>
    <dbReference type="NCBI Taxonomy" id="47759"/>
    <lineage>
        <taxon>Bacteria</taxon>
        <taxon>Bacillati</taxon>
        <taxon>Actinomycetota</taxon>
        <taxon>Actinomycetes</taxon>
        <taxon>Kitasatosporales</taxon>
        <taxon>Streptomycetaceae</taxon>
        <taxon>Streptomyces</taxon>
    </lineage>
</organism>